<dbReference type="InterPro" id="IPR010994">
    <property type="entry name" value="RuvA_2-like"/>
</dbReference>
<evidence type="ECO:0008006" key="3">
    <source>
        <dbReference type="Google" id="ProtNLM"/>
    </source>
</evidence>
<dbReference type="SUPFAM" id="SSF47781">
    <property type="entry name" value="RuvA domain 2-like"/>
    <property type="match status" value="1"/>
</dbReference>
<dbReference type="Gene3D" id="1.10.150.280">
    <property type="entry name" value="AF1531-like domain"/>
    <property type="match status" value="1"/>
</dbReference>
<gene>
    <name evidence="1" type="ORF">BBF96_00685</name>
</gene>
<dbReference type="OrthoDB" id="9790239at2"/>
<dbReference type="KEGG" id="aft:BBF96_00685"/>
<dbReference type="Proteomes" id="UP000267250">
    <property type="component" value="Chromosome"/>
</dbReference>
<reference evidence="1 2" key="1">
    <citation type="submission" date="2016-07" db="EMBL/GenBank/DDBJ databases">
        <title>Genome and transcriptome analysis of iron-reducing fermentative bacteria Anoxybacter fermentans.</title>
        <authorList>
            <person name="Zeng X."/>
            <person name="Shao Z."/>
        </authorList>
    </citation>
    <scope>NUCLEOTIDE SEQUENCE [LARGE SCALE GENOMIC DNA]</scope>
    <source>
        <strain evidence="1 2">DY22613</strain>
    </source>
</reference>
<keyword evidence="2" id="KW-1185">Reference proteome</keyword>
<evidence type="ECO:0000313" key="1">
    <source>
        <dbReference type="EMBL" id="AZR72038.1"/>
    </source>
</evidence>
<name>A0A3S9SUT2_9FIRM</name>
<evidence type="ECO:0000313" key="2">
    <source>
        <dbReference type="Proteomes" id="UP000267250"/>
    </source>
</evidence>
<dbReference type="Pfam" id="PF12836">
    <property type="entry name" value="HHH_3"/>
    <property type="match status" value="1"/>
</dbReference>
<organism evidence="1 2">
    <name type="scientific">Anoxybacter fermentans</name>
    <dbReference type="NCBI Taxonomy" id="1323375"/>
    <lineage>
        <taxon>Bacteria</taxon>
        <taxon>Bacillati</taxon>
        <taxon>Bacillota</taxon>
        <taxon>Clostridia</taxon>
        <taxon>Halanaerobiales</taxon>
        <taxon>Anoxybacter</taxon>
    </lineage>
</organism>
<proteinExistence type="predicted"/>
<dbReference type="EMBL" id="CP016379">
    <property type="protein sequence ID" value="AZR72038.1"/>
    <property type="molecule type" value="Genomic_DNA"/>
</dbReference>
<protein>
    <recommendedName>
        <fullName evidence="3">Helix-hairpin-helix DNA-binding motif class 1 domain-containing protein</fullName>
    </recommendedName>
</protein>
<sequence>MITFIKSYDRCFLEEKKDLYSLFLELTHYITVSFEAGSLFGELYHRGRRGLIEEFKEIYLKAMNFKKEILEQVLNNKLAFNAAVYPELWVKNPDCKIPPYPWIPKRMEEYILDLNTATIIDFMLFKGIDLKKAKAIVETREKRRGFGSIEEFQKLYPEIILEKV</sequence>
<dbReference type="AlphaFoldDB" id="A0A3S9SUT2"/>
<accession>A0A3S9SUT2</accession>